<evidence type="ECO:0000313" key="6">
    <source>
        <dbReference type="Proteomes" id="UP001386437"/>
    </source>
</evidence>
<reference evidence="5 6" key="1">
    <citation type="journal article" date="2022" name="Arch. Microbiol.">
        <title>Paraburkholderia bengalensis sp. nov. isolated from roots of Oryza sativa, IR64.</title>
        <authorList>
            <person name="Nag P."/>
            <person name="Mondal N."/>
            <person name="Sarkar J."/>
            <person name="Das S."/>
        </authorList>
    </citation>
    <scope>NUCLEOTIDE SEQUENCE [LARGE SCALE GENOMIC DNA]</scope>
    <source>
        <strain evidence="5 6">IR64_4_BI</strain>
    </source>
</reference>
<dbReference type="InterPro" id="IPR037293">
    <property type="entry name" value="Gal_Oxidase_central_sf"/>
</dbReference>
<dbReference type="InterPro" id="IPR013783">
    <property type="entry name" value="Ig-like_fold"/>
</dbReference>
<sequence>MSWTHLSNHAEILAVHAAYMGFGQIVYFSGDQHDPDNAKDKIIDATRLFDCSNFTVSNPHSPGFDTFCSGHAFLVAANQTKLLVGGGTEEFPNQGQVLHHDHFPGLKNCAIFESPSLVAPYGQFGWSKAASMNPGPLATPQQQPKPDPAKTGGRWYPTLMTLASGDVIAFSGHPGSSDAAHSNNVPEIFSLKAGPIGAWRRLAPYTSEQAPGDYDRNALPFYPRVHLLPTGDILCSNRVRETTWVFKPDVGPNGGTFAAVCKFPTAPTNEYDIYTKPSVMLPLLHDDVAANAWVPKILVCGANTSWVLDLQGWPTNPPKGGGGWQWVPSAEPKNDRNPSPIRRHSVATLLPTGEVFVTGGIDVSEDTVDDPRLGPTQLDARAVLDPEIYNPFTRTWEWLKDPAPTPRNYHTVALLMPDGRVWVAGSDKDASPGMAARNLDIDIYSPWYYGNPGRPFVVDAPSLAYPGDEIQIRTTFQDEITRVVLMRCGSCTHAFNPDQRYLSLYFERRAGDALMVRMPPNNNIMPPGPYMIFTIRGNDKNLGLPSYGTDIHVVPERPNGRHQG</sequence>
<protein>
    <submittedName>
        <fullName evidence="5">DUF1929 domain-containing protein</fullName>
    </submittedName>
</protein>
<evidence type="ECO:0000259" key="3">
    <source>
        <dbReference type="Pfam" id="PF07250"/>
    </source>
</evidence>
<proteinExistence type="predicted"/>
<comment type="caution">
    <text evidence="5">The sequence shown here is derived from an EMBL/GenBank/DDBJ whole genome shotgun (WGS) entry which is preliminary data.</text>
</comment>
<accession>A0ABU8J2U4</accession>
<feature type="domain" description="Glyoxal oxidase N-terminal" evidence="3">
    <location>
        <begin position="215"/>
        <end position="448"/>
    </location>
</feature>
<dbReference type="InterPro" id="IPR015202">
    <property type="entry name" value="GO-like_E_set"/>
</dbReference>
<dbReference type="Gene3D" id="2.130.10.80">
    <property type="entry name" value="Galactose oxidase/kelch, beta-propeller"/>
    <property type="match status" value="1"/>
</dbReference>
<dbReference type="InterPro" id="IPR009880">
    <property type="entry name" value="Glyoxal_oxidase_N"/>
</dbReference>
<dbReference type="Proteomes" id="UP001386437">
    <property type="component" value="Unassembled WGS sequence"/>
</dbReference>
<dbReference type="PANTHER" id="PTHR32208">
    <property type="entry name" value="SECRETED PROTEIN-RELATED"/>
    <property type="match status" value="1"/>
</dbReference>
<dbReference type="EMBL" id="JACFYJ010000103">
    <property type="protein sequence ID" value="MEI6002260.1"/>
    <property type="molecule type" value="Genomic_DNA"/>
</dbReference>
<feature type="region of interest" description="Disordered" evidence="2">
    <location>
        <begin position="132"/>
        <end position="153"/>
    </location>
</feature>
<evidence type="ECO:0000259" key="4">
    <source>
        <dbReference type="Pfam" id="PF09118"/>
    </source>
</evidence>
<dbReference type="Gene3D" id="2.60.40.10">
    <property type="entry name" value="Immunoglobulins"/>
    <property type="match status" value="1"/>
</dbReference>
<keyword evidence="6" id="KW-1185">Reference proteome</keyword>
<dbReference type="InterPro" id="IPR011043">
    <property type="entry name" value="Gal_Oxase/kelch_b-propeller"/>
</dbReference>
<dbReference type="InterPro" id="IPR014756">
    <property type="entry name" value="Ig_E-set"/>
</dbReference>
<dbReference type="Pfam" id="PF09118">
    <property type="entry name" value="GO-like_E_set"/>
    <property type="match status" value="1"/>
</dbReference>
<gene>
    <name evidence="5" type="ORF">H3V53_35595</name>
</gene>
<dbReference type="PANTHER" id="PTHR32208:SF21">
    <property type="entry name" value="LOW QUALITY PROTEIN: ALDEHYDE OXIDASE GLOX-LIKE"/>
    <property type="match status" value="1"/>
</dbReference>
<dbReference type="SUPFAM" id="SSF81296">
    <property type="entry name" value="E set domains"/>
    <property type="match status" value="1"/>
</dbReference>
<evidence type="ECO:0000313" key="5">
    <source>
        <dbReference type="EMBL" id="MEI6002260.1"/>
    </source>
</evidence>
<name>A0ABU8J2U4_9BURK</name>
<dbReference type="Pfam" id="PF07250">
    <property type="entry name" value="Glyoxal_oxid_N"/>
    <property type="match status" value="1"/>
</dbReference>
<dbReference type="CDD" id="cd02851">
    <property type="entry name" value="E_set_GO_C"/>
    <property type="match status" value="1"/>
</dbReference>
<evidence type="ECO:0000256" key="2">
    <source>
        <dbReference type="SAM" id="MobiDB-lite"/>
    </source>
</evidence>
<dbReference type="RefSeq" id="WP_336601899.1">
    <property type="nucleotide sequence ID" value="NZ_JACFYJ010000103.1"/>
</dbReference>
<evidence type="ECO:0000256" key="1">
    <source>
        <dbReference type="ARBA" id="ARBA00022729"/>
    </source>
</evidence>
<organism evidence="5 6">
    <name type="scientific">Paraburkholderia bengalensis</name>
    <dbReference type="NCBI Taxonomy" id="2747562"/>
    <lineage>
        <taxon>Bacteria</taxon>
        <taxon>Pseudomonadati</taxon>
        <taxon>Pseudomonadota</taxon>
        <taxon>Betaproteobacteria</taxon>
        <taxon>Burkholderiales</taxon>
        <taxon>Burkholderiaceae</taxon>
        <taxon>Paraburkholderia</taxon>
    </lineage>
</organism>
<keyword evidence="1" id="KW-0732">Signal</keyword>
<dbReference type="SUPFAM" id="SSF50965">
    <property type="entry name" value="Galactose oxidase, central domain"/>
    <property type="match status" value="1"/>
</dbReference>
<feature type="domain" description="Galactose oxidase-like Early set" evidence="4">
    <location>
        <begin position="454"/>
        <end position="553"/>
    </location>
</feature>